<organism evidence="2 3">
    <name type="scientific">Ancylostoma duodenale</name>
    <dbReference type="NCBI Taxonomy" id="51022"/>
    <lineage>
        <taxon>Eukaryota</taxon>
        <taxon>Metazoa</taxon>
        <taxon>Ecdysozoa</taxon>
        <taxon>Nematoda</taxon>
        <taxon>Chromadorea</taxon>
        <taxon>Rhabditida</taxon>
        <taxon>Rhabditina</taxon>
        <taxon>Rhabditomorpha</taxon>
        <taxon>Strongyloidea</taxon>
        <taxon>Ancylostomatidae</taxon>
        <taxon>Ancylostomatinae</taxon>
        <taxon>Ancylostoma</taxon>
    </lineage>
</organism>
<dbReference type="SUPFAM" id="SSF55394">
    <property type="entry name" value="Bactericidal permeability-increasing protein, BPI"/>
    <property type="match status" value="1"/>
</dbReference>
<accession>A0A0C2D8Z9</accession>
<name>A0A0C2D8Z9_9BILA</name>
<dbReference type="InterPro" id="IPR032942">
    <property type="entry name" value="BPI/LBP/Plunc"/>
</dbReference>
<gene>
    <name evidence="2" type="ORF">ANCDUO_11139</name>
</gene>
<feature type="chain" id="PRO_5002164134" description="BPI1 domain-containing protein" evidence="1">
    <location>
        <begin position="19"/>
        <end position="227"/>
    </location>
</feature>
<dbReference type="Gene3D" id="3.15.10.10">
    <property type="entry name" value="Bactericidal permeability-increasing protein, domain 1"/>
    <property type="match status" value="1"/>
</dbReference>
<dbReference type="GO" id="GO:0005615">
    <property type="term" value="C:extracellular space"/>
    <property type="evidence" value="ECO:0007669"/>
    <property type="project" value="TreeGrafter"/>
</dbReference>
<keyword evidence="3" id="KW-1185">Reference proteome</keyword>
<evidence type="ECO:0000313" key="2">
    <source>
        <dbReference type="EMBL" id="KIH58652.1"/>
    </source>
</evidence>
<proteinExistence type="predicted"/>
<protein>
    <recommendedName>
        <fullName evidence="4">BPI1 domain-containing protein</fullName>
    </recommendedName>
</protein>
<dbReference type="AlphaFoldDB" id="A0A0C2D8Z9"/>
<dbReference type="InterPro" id="IPR017943">
    <property type="entry name" value="Bactericidal_perm-incr_a/b_dom"/>
</dbReference>
<dbReference type="Proteomes" id="UP000054047">
    <property type="component" value="Unassembled WGS sequence"/>
</dbReference>
<dbReference type="GO" id="GO:0008289">
    <property type="term" value="F:lipid binding"/>
    <property type="evidence" value="ECO:0007669"/>
    <property type="project" value="InterPro"/>
</dbReference>
<dbReference type="PANTHER" id="PTHR10504">
    <property type="entry name" value="BACTERICIDAL PERMEABILITY-INCREASING BPI PROTEIN-RELATED"/>
    <property type="match status" value="1"/>
</dbReference>
<dbReference type="PANTHER" id="PTHR10504:SF144">
    <property type="entry name" value="BPI1 DOMAIN-CONTAINING PROTEIN"/>
    <property type="match status" value="1"/>
</dbReference>
<evidence type="ECO:0000256" key="1">
    <source>
        <dbReference type="SAM" id="SignalP"/>
    </source>
</evidence>
<evidence type="ECO:0000313" key="3">
    <source>
        <dbReference type="Proteomes" id="UP000054047"/>
    </source>
</evidence>
<reference evidence="2 3" key="1">
    <citation type="submission" date="2013-12" db="EMBL/GenBank/DDBJ databases">
        <title>Draft genome of the parsitic nematode Ancylostoma duodenale.</title>
        <authorList>
            <person name="Mitreva M."/>
        </authorList>
    </citation>
    <scope>NUCLEOTIDE SEQUENCE [LARGE SCALE GENOMIC DNA]</scope>
    <source>
        <strain evidence="2 3">Zhejiang</strain>
    </source>
</reference>
<feature type="signal peptide" evidence="1">
    <location>
        <begin position="1"/>
        <end position="18"/>
    </location>
</feature>
<sequence>MIVYEVVILTWFVGLVSTQGGFQAVGPYGGGGHGLRVGGIGMVRAVNGGGGFVGGGGGGYAPQFNEISPARKTGQFQIFSDFNPILLQGVRGYPGIRMRLCPRAFQYATGMIAEVLNQEIIKFRVPPIVQCLPQLNGCIQVYNVYVSRYRQPEQVTIYPTPPNRIVLQAQNLDVGVTANLGGQVTILLRMPLTGIIQANFHRPVSLQLRSMHLVRLRHFFRSKTSPQ</sequence>
<evidence type="ECO:0008006" key="4">
    <source>
        <dbReference type="Google" id="ProtNLM"/>
    </source>
</evidence>
<dbReference type="OrthoDB" id="5858277at2759"/>
<dbReference type="EMBL" id="KN732862">
    <property type="protein sequence ID" value="KIH58652.1"/>
    <property type="molecule type" value="Genomic_DNA"/>
</dbReference>
<keyword evidence="1" id="KW-0732">Signal</keyword>